<evidence type="ECO:0000256" key="1">
    <source>
        <dbReference type="SAM" id="Phobius"/>
    </source>
</evidence>
<keyword evidence="1" id="KW-1133">Transmembrane helix</keyword>
<keyword evidence="3" id="KW-1185">Reference proteome</keyword>
<feature type="transmembrane region" description="Helical" evidence="1">
    <location>
        <begin position="49"/>
        <end position="78"/>
    </location>
</feature>
<name>A0ABR4JUD1_9EURO</name>
<organism evidence="2 3">
    <name type="scientific">Aspergillus pseudoustus</name>
    <dbReference type="NCBI Taxonomy" id="1810923"/>
    <lineage>
        <taxon>Eukaryota</taxon>
        <taxon>Fungi</taxon>
        <taxon>Dikarya</taxon>
        <taxon>Ascomycota</taxon>
        <taxon>Pezizomycotina</taxon>
        <taxon>Eurotiomycetes</taxon>
        <taxon>Eurotiomycetidae</taxon>
        <taxon>Eurotiales</taxon>
        <taxon>Aspergillaceae</taxon>
        <taxon>Aspergillus</taxon>
        <taxon>Aspergillus subgen. Nidulantes</taxon>
    </lineage>
</organism>
<keyword evidence="1" id="KW-0812">Transmembrane</keyword>
<accession>A0ABR4JUD1</accession>
<keyword evidence="1" id="KW-0472">Membrane</keyword>
<evidence type="ECO:0000313" key="3">
    <source>
        <dbReference type="Proteomes" id="UP001610446"/>
    </source>
</evidence>
<dbReference type="Proteomes" id="UP001610446">
    <property type="component" value="Unassembled WGS sequence"/>
</dbReference>
<evidence type="ECO:0000313" key="2">
    <source>
        <dbReference type="EMBL" id="KAL2843648.1"/>
    </source>
</evidence>
<gene>
    <name evidence="2" type="ORF">BJY01DRAFT_192295</name>
</gene>
<proteinExistence type="predicted"/>
<sequence>MGVMASWFPLAYALLSSIPWHELQGGCSYSYALNLSSASSLRCESFHDAYYLVTHASITFLFPLLTFDCVISLSLILFPTCLYALLFREFPAAFDPGLGAF</sequence>
<comment type="caution">
    <text evidence="2">The sequence shown here is derived from an EMBL/GenBank/DDBJ whole genome shotgun (WGS) entry which is preliminary data.</text>
</comment>
<reference evidence="2 3" key="1">
    <citation type="submission" date="2024-07" db="EMBL/GenBank/DDBJ databases">
        <title>Section-level genome sequencing and comparative genomics of Aspergillus sections Usti and Cavernicolus.</title>
        <authorList>
            <consortium name="Lawrence Berkeley National Laboratory"/>
            <person name="Nybo J.L."/>
            <person name="Vesth T.C."/>
            <person name="Theobald S."/>
            <person name="Frisvad J.C."/>
            <person name="Larsen T.O."/>
            <person name="Kjaerboelling I."/>
            <person name="Rothschild-Mancinelli K."/>
            <person name="Lyhne E.K."/>
            <person name="Kogle M.E."/>
            <person name="Barry K."/>
            <person name="Clum A."/>
            <person name="Na H."/>
            <person name="Ledsgaard L."/>
            <person name="Lin J."/>
            <person name="Lipzen A."/>
            <person name="Kuo A."/>
            <person name="Riley R."/>
            <person name="Mondo S."/>
            <person name="Labutti K."/>
            <person name="Haridas S."/>
            <person name="Pangalinan J."/>
            <person name="Salamov A.A."/>
            <person name="Simmons B.A."/>
            <person name="Magnuson J.K."/>
            <person name="Chen J."/>
            <person name="Drula E."/>
            <person name="Henrissat B."/>
            <person name="Wiebenga A."/>
            <person name="Lubbers R.J."/>
            <person name="Gomes A.C."/>
            <person name="Makela M.R."/>
            <person name="Stajich J."/>
            <person name="Grigoriev I.V."/>
            <person name="Mortensen U.H."/>
            <person name="De Vries R.P."/>
            <person name="Baker S.E."/>
            <person name="Andersen M.R."/>
        </authorList>
    </citation>
    <scope>NUCLEOTIDE SEQUENCE [LARGE SCALE GENOMIC DNA]</scope>
    <source>
        <strain evidence="2 3">CBS 123904</strain>
    </source>
</reference>
<dbReference type="EMBL" id="JBFXLU010000088">
    <property type="protein sequence ID" value="KAL2843648.1"/>
    <property type="molecule type" value="Genomic_DNA"/>
</dbReference>
<protein>
    <submittedName>
        <fullName evidence="2">Uncharacterized protein</fullName>
    </submittedName>
</protein>